<dbReference type="EMBL" id="CM037618">
    <property type="protein sequence ID" value="KAH7999219.1"/>
    <property type="molecule type" value="Genomic_DNA"/>
</dbReference>
<dbReference type="Proteomes" id="UP000827872">
    <property type="component" value="Linkage Group LG05"/>
</dbReference>
<organism evidence="1 2">
    <name type="scientific">Sphaerodactylus townsendi</name>
    <dbReference type="NCBI Taxonomy" id="933632"/>
    <lineage>
        <taxon>Eukaryota</taxon>
        <taxon>Metazoa</taxon>
        <taxon>Chordata</taxon>
        <taxon>Craniata</taxon>
        <taxon>Vertebrata</taxon>
        <taxon>Euteleostomi</taxon>
        <taxon>Lepidosauria</taxon>
        <taxon>Squamata</taxon>
        <taxon>Bifurcata</taxon>
        <taxon>Gekkota</taxon>
        <taxon>Sphaerodactylidae</taxon>
        <taxon>Sphaerodactylus</taxon>
    </lineage>
</organism>
<protein>
    <submittedName>
        <fullName evidence="1">Uncharacterized protein</fullName>
    </submittedName>
</protein>
<accession>A0ACB8F2D7</accession>
<comment type="caution">
    <text evidence="1">The sequence shown here is derived from an EMBL/GenBank/DDBJ whole genome shotgun (WGS) entry which is preliminary data.</text>
</comment>
<gene>
    <name evidence="1" type="ORF">K3G42_006722</name>
</gene>
<proteinExistence type="predicted"/>
<evidence type="ECO:0000313" key="2">
    <source>
        <dbReference type="Proteomes" id="UP000827872"/>
    </source>
</evidence>
<reference evidence="1" key="1">
    <citation type="submission" date="2021-08" db="EMBL/GenBank/DDBJ databases">
        <title>The first chromosome-level gecko genome reveals the dynamic sex chromosomes of Neotropical dwarf geckos (Sphaerodactylidae: Sphaerodactylus).</title>
        <authorList>
            <person name="Pinto B.J."/>
            <person name="Keating S.E."/>
            <person name="Gamble T."/>
        </authorList>
    </citation>
    <scope>NUCLEOTIDE SEQUENCE</scope>
    <source>
        <strain evidence="1">TG3544</strain>
    </source>
</reference>
<name>A0ACB8F2D7_9SAUR</name>
<keyword evidence="2" id="KW-1185">Reference proteome</keyword>
<sequence length="168" mass="18283">MPLSPRIPLLAFAAGMETPISWLVGKCAASGSGSRRGFLSRLERALCSQSNHSHPLSRTYNGGRVLDQGRLEQCGFSFAADCIISHAEHPSRTGLLRLLLPEAWYTGGRVRESPFGKGKREQSAKFHLMGWHCPPDLSSSIPSWLLGRDASLQGGPADFPVFQLISIP</sequence>
<evidence type="ECO:0000313" key="1">
    <source>
        <dbReference type="EMBL" id="KAH7999219.1"/>
    </source>
</evidence>